<evidence type="ECO:0000313" key="2">
    <source>
        <dbReference type="Proteomes" id="UP000001726"/>
    </source>
</evidence>
<dbReference type="STRING" id="465817.ETA_09650"/>
<keyword evidence="2" id="KW-1185">Reference proteome</keyword>
<sequence length="95" mass="11369">MYEDKKVDIYRLFITRKISVFIDKFNHCGFSCDFIMSNDIELFESCHVKKLINVKKDMEITELYVELNELDTINFVDIERDNYIINCEDDLIVNS</sequence>
<protein>
    <submittedName>
        <fullName evidence="1">Uncharacterized protein</fullName>
    </submittedName>
</protein>
<dbReference type="KEGG" id="eta:ETA_09650"/>
<proteinExistence type="predicted"/>
<accession>B2VED7</accession>
<gene>
    <name evidence="1" type="ordered locus">ETA_09650</name>
</gene>
<dbReference type="HOGENOM" id="CLU_2368527_0_0_6"/>
<organism evidence="1 2">
    <name type="scientific">Erwinia tasmaniensis (strain DSM 17950 / CFBP 7177 / CIP 109463 / NCPPB 4357 / Et1/99)</name>
    <dbReference type="NCBI Taxonomy" id="465817"/>
    <lineage>
        <taxon>Bacteria</taxon>
        <taxon>Pseudomonadati</taxon>
        <taxon>Pseudomonadota</taxon>
        <taxon>Gammaproteobacteria</taxon>
        <taxon>Enterobacterales</taxon>
        <taxon>Erwiniaceae</taxon>
        <taxon>Erwinia</taxon>
    </lineage>
</organism>
<reference evidence="1 2" key="1">
    <citation type="journal article" date="2008" name="Environ. Microbiol.">
        <title>The genome of Erwinia tasmaniensis strain Et1/99, a non-pathogenic bacterium in the genus Erwinia.</title>
        <authorList>
            <person name="Kube M."/>
            <person name="Migdoll A.M."/>
            <person name="Mueller I."/>
            <person name="Kuhl H."/>
            <person name="Beck A."/>
            <person name="Reinhardt R."/>
            <person name="Geider K."/>
        </authorList>
    </citation>
    <scope>NUCLEOTIDE SEQUENCE [LARGE SCALE GENOMIC DNA]</scope>
    <source>
        <strain evidence="2">DSM 17950 / CFBP 7177 / CIP 109463 / NCPPB 4357 / Et1/99</strain>
    </source>
</reference>
<evidence type="ECO:0000313" key="1">
    <source>
        <dbReference type="EMBL" id="CAO96011.1"/>
    </source>
</evidence>
<name>B2VED7_ERWT9</name>
<dbReference type="EMBL" id="CU468135">
    <property type="protein sequence ID" value="CAO96011.1"/>
    <property type="molecule type" value="Genomic_DNA"/>
</dbReference>
<dbReference type="AlphaFoldDB" id="B2VED7"/>
<dbReference type="Proteomes" id="UP000001726">
    <property type="component" value="Chromosome"/>
</dbReference>